<evidence type="ECO:0000256" key="1">
    <source>
        <dbReference type="ARBA" id="ARBA00006566"/>
    </source>
</evidence>
<evidence type="ECO:0000256" key="3">
    <source>
        <dbReference type="ARBA" id="ARBA00022741"/>
    </source>
</evidence>
<reference evidence="8 9" key="1">
    <citation type="submission" date="2019-11" db="EMBL/GenBank/DDBJ databases">
        <title>Acidiferrimicrobium australis gen. nov., sp. nov., an acidophilic and obligately heterotrophic, member of the Actinobacteria that catalyses dissimilatory oxido- reduction of iron isolated from metal-rich acidic water in Chile.</title>
        <authorList>
            <person name="Gonzalez D."/>
            <person name="Huber K."/>
            <person name="Hedrich S."/>
            <person name="Rojas-Villalobos C."/>
            <person name="Quatrini R."/>
            <person name="Dinamarca M.A."/>
            <person name="Schwarz A."/>
            <person name="Canales C."/>
            <person name="Nancucheo I."/>
        </authorList>
    </citation>
    <scope>NUCLEOTIDE SEQUENCE [LARGE SCALE GENOMIC DNA]</scope>
    <source>
        <strain evidence="8 9">USS-CCA1</strain>
    </source>
</reference>
<sequence>MTAGLLAAAAADELRRLGAGPAEGVWRGPGRVNLIGEHTDYNAGLALPFALDRCTAVAVRRRADRRWRCWSRQQPPGAGVDDPVLADLDDLDAAHPAGWARYVLGVAWALERTGVVVPGADLVVDSTVPLGSGLSSSAALTAAVAVALDELTGSDLGAARLVTICHQAEAGFVGAPTGTLDQRAVLLAREGHGLLIDFATGGTETVPLDAVQPLVVVDTGVR</sequence>
<dbReference type="Pfam" id="PF00288">
    <property type="entry name" value="GHMP_kinases_N"/>
    <property type="match status" value="1"/>
</dbReference>
<evidence type="ECO:0000256" key="4">
    <source>
        <dbReference type="ARBA" id="ARBA00022777"/>
    </source>
</evidence>
<dbReference type="InterPro" id="IPR006204">
    <property type="entry name" value="GHMP_kinase_N_dom"/>
</dbReference>
<feature type="non-terminal residue" evidence="8">
    <location>
        <position position="222"/>
    </location>
</feature>
<dbReference type="PANTHER" id="PTHR10457:SF7">
    <property type="entry name" value="GALACTOKINASE-RELATED"/>
    <property type="match status" value="1"/>
</dbReference>
<dbReference type="EMBL" id="WJHE01000355">
    <property type="protein sequence ID" value="MST32667.1"/>
    <property type="molecule type" value="Genomic_DNA"/>
</dbReference>
<dbReference type="InterPro" id="IPR020568">
    <property type="entry name" value="Ribosomal_Su5_D2-typ_SF"/>
</dbReference>
<dbReference type="Pfam" id="PF10509">
    <property type="entry name" value="GalKase_gal_bdg"/>
    <property type="match status" value="1"/>
</dbReference>
<dbReference type="PROSITE" id="PS00627">
    <property type="entry name" value="GHMP_KINASES_ATP"/>
    <property type="match status" value="1"/>
</dbReference>
<dbReference type="PROSITE" id="PS00106">
    <property type="entry name" value="GALACTOKINASE"/>
    <property type="match status" value="1"/>
</dbReference>
<dbReference type="InterPro" id="IPR019741">
    <property type="entry name" value="Galactokinase_CS"/>
</dbReference>
<accession>A0ABW9QTN0</accession>
<gene>
    <name evidence="8" type="ORF">GHK86_08025</name>
</gene>
<dbReference type="Proteomes" id="UP000437736">
    <property type="component" value="Unassembled WGS sequence"/>
</dbReference>
<dbReference type="SUPFAM" id="SSF54211">
    <property type="entry name" value="Ribosomal protein S5 domain 2-like"/>
    <property type="match status" value="1"/>
</dbReference>
<keyword evidence="5" id="KW-0067">ATP-binding</keyword>
<dbReference type="InterPro" id="IPR014721">
    <property type="entry name" value="Ribsml_uS5_D2-typ_fold_subgr"/>
</dbReference>
<comment type="caution">
    <text evidence="8">The sequence shown here is derived from an EMBL/GenBank/DDBJ whole genome shotgun (WGS) entry which is preliminary data.</text>
</comment>
<comment type="similarity">
    <text evidence="1">Belongs to the GHMP kinase family. GalK subfamily.</text>
</comment>
<dbReference type="PRINTS" id="PR00473">
    <property type="entry name" value="GALCTOKINASE"/>
</dbReference>
<dbReference type="InterPro" id="IPR000705">
    <property type="entry name" value="Galactokinase"/>
</dbReference>
<keyword evidence="3" id="KW-0547">Nucleotide-binding</keyword>
<keyword evidence="9" id="KW-1185">Reference proteome</keyword>
<keyword evidence="2" id="KW-0808">Transferase</keyword>
<dbReference type="PANTHER" id="PTHR10457">
    <property type="entry name" value="MEVALONATE KINASE/GALACTOKINASE"/>
    <property type="match status" value="1"/>
</dbReference>
<dbReference type="InterPro" id="IPR019539">
    <property type="entry name" value="GalKase_N"/>
</dbReference>
<dbReference type="Gene3D" id="3.30.230.10">
    <property type="match status" value="1"/>
</dbReference>
<evidence type="ECO:0000256" key="5">
    <source>
        <dbReference type="ARBA" id="ARBA00022840"/>
    </source>
</evidence>
<organism evidence="8 9">
    <name type="scientific">Acidiferrimicrobium australe</name>
    <dbReference type="NCBI Taxonomy" id="2664430"/>
    <lineage>
        <taxon>Bacteria</taxon>
        <taxon>Bacillati</taxon>
        <taxon>Actinomycetota</taxon>
        <taxon>Acidimicrobiia</taxon>
        <taxon>Acidimicrobiales</taxon>
        <taxon>Acidimicrobiaceae</taxon>
        <taxon>Acidiferrimicrobium</taxon>
    </lineage>
</organism>
<evidence type="ECO:0000259" key="6">
    <source>
        <dbReference type="Pfam" id="PF00288"/>
    </source>
</evidence>
<keyword evidence="4" id="KW-0418">Kinase</keyword>
<feature type="domain" description="Galactokinase N-terminal" evidence="7">
    <location>
        <begin position="22"/>
        <end position="61"/>
    </location>
</feature>
<evidence type="ECO:0000313" key="8">
    <source>
        <dbReference type="EMBL" id="MST32667.1"/>
    </source>
</evidence>
<protein>
    <submittedName>
        <fullName evidence="8">Galactokinase</fullName>
    </submittedName>
</protein>
<name>A0ABW9QTN0_9ACTN</name>
<dbReference type="PRINTS" id="PR00959">
    <property type="entry name" value="MEVGALKINASE"/>
</dbReference>
<proteinExistence type="inferred from homology"/>
<feature type="domain" description="GHMP kinase N-terminal" evidence="6">
    <location>
        <begin position="102"/>
        <end position="187"/>
    </location>
</feature>
<evidence type="ECO:0000256" key="2">
    <source>
        <dbReference type="ARBA" id="ARBA00022679"/>
    </source>
</evidence>
<evidence type="ECO:0000259" key="7">
    <source>
        <dbReference type="Pfam" id="PF10509"/>
    </source>
</evidence>
<dbReference type="InterPro" id="IPR006203">
    <property type="entry name" value="GHMP_knse_ATP-bd_CS"/>
</dbReference>
<evidence type="ECO:0000313" key="9">
    <source>
        <dbReference type="Proteomes" id="UP000437736"/>
    </source>
</evidence>